<gene>
    <name evidence="7" type="ORF">G3O08_04000</name>
</gene>
<proteinExistence type="inferred from homology"/>
<evidence type="ECO:0000256" key="1">
    <source>
        <dbReference type="ARBA" id="ARBA00002388"/>
    </source>
</evidence>
<dbReference type="Gene3D" id="2.40.100.10">
    <property type="entry name" value="Cyclophilin-like"/>
    <property type="match status" value="1"/>
</dbReference>
<dbReference type="CDD" id="cd01920">
    <property type="entry name" value="cyclophilin_EcCYP_like"/>
    <property type="match status" value="1"/>
</dbReference>
<feature type="domain" description="PPIase cyclophilin-type" evidence="6">
    <location>
        <begin position="1"/>
        <end position="161"/>
    </location>
</feature>
<dbReference type="Pfam" id="PF00160">
    <property type="entry name" value="Pro_isomerase"/>
    <property type="match status" value="1"/>
</dbReference>
<dbReference type="GO" id="GO:0003755">
    <property type="term" value="F:peptidyl-prolyl cis-trans isomerase activity"/>
    <property type="evidence" value="ECO:0007669"/>
    <property type="project" value="UniProtKB-UniRule"/>
</dbReference>
<evidence type="ECO:0000256" key="4">
    <source>
        <dbReference type="ARBA" id="ARBA00023235"/>
    </source>
</evidence>
<evidence type="ECO:0000259" key="6">
    <source>
        <dbReference type="PROSITE" id="PS50072"/>
    </source>
</evidence>
<keyword evidence="8" id="KW-1185">Reference proteome</keyword>
<comment type="function">
    <text evidence="1 5">PPIases accelerate the folding of proteins. It catalyzes the cis-trans isomerization of proline imidic peptide bonds in oligopeptides.</text>
</comment>
<dbReference type="PROSITE" id="PS50072">
    <property type="entry name" value="CSA_PPIASE_2"/>
    <property type="match status" value="1"/>
</dbReference>
<dbReference type="InterPro" id="IPR044665">
    <property type="entry name" value="E_coli_cyclophilin_A-like"/>
</dbReference>
<accession>A0A7K3WMB7</accession>
<comment type="caution">
    <text evidence="7">The sequence shown here is derived from an EMBL/GenBank/DDBJ whole genome shotgun (WGS) entry which is preliminary data.</text>
</comment>
<comment type="similarity">
    <text evidence="2 5">Belongs to the cyclophilin-type PPIase family.</text>
</comment>
<evidence type="ECO:0000313" key="7">
    <source>
        <dbReference type="EMBL" id="NEN22668.1"/>
    </source>
</evidence>
<evidence type="ECO:0000256" key="3">
    <source>
        <dbReference type="ARBA" id="ARBA00023110"/>
    </source>
</evidence>
<organism evidence="7 8">
    <name type="scientific">Cryomorpha ignava</name>
    <dbReference type="NCBI Taxonomy" id="101383"/>
    <lineage>
        <taxon>Bacteria</taxon>
        <taxon>Pseudomonadati</taxon>
        <taxon>Bacteroidota</taxon>
        <taxon>Flavobacteriia</taxon>
        <taxon>Flavobacteriales</taxon>
        <taxon>Cryomorphaceae</taxon>
        <taxon>Cryomorpha</taxon>
    </lineage>
</organism>
<dbReference type="PRINTS" id="PR00153">
    <property type="entry name" value="CSAPPISMRASE"/>
</dbReference>
<dbReference type="GO" id="GO:0006457">
    <property type="term" value="P:protein folding"/>
    <property type="evidence" value="ECO:0007669"/>
    <property type="project" value="InterPro"/>
</dbReference>
<dbReference type="AlphaFoldDB" id="A0A7K3WMB7"/>
<evidence type="ECO:0000256" key="2">
    <source>
        <dbReference type="ARBA" id="ARBA00007365"/>
    </source>
</evidence>
<dbReference type="InterPro" id="IPR029000">
    <property type="entry name" value="Cyclophilin-like_dom_sf"/>
</dbReference>
<dbReference type="Proteomes" id="UP000486602">
    <property type="component" value="Unassembled WGS sequence"/>
</dbReference>
<evidence type="ECO:0000313" key="8">
    <source>
        <dbReference type="Proteomes" id="UP000486602"/>
    </source>
</evidence>
<sequence length="164" mass="18087">MEYVVIETNKGDITLELDPNKAPVTVANFLSYVDAGHYDNTVFHRVISNFMIQGGGFTADGTQKPTQSPIELESQNSLSNDVGTIAMARTNAPNSATAQFFINVSQNDFLNYKPGNPGYAVFGKVSSGMDVVNEIRQVETRSYMGQQDWPVEAVTIKTIRKEEK</sequence>
<dbReference type="PANTHER" id="PTHR43246">
    <property type="entry name" value="PEPTIDYL-PROLYL CIS-TRANS ISOMERASE CYP38, CHLOROPLASTIC"/>
    <property type="match status" value="1"/>
</dbReference>
<dbReference type="InterPro" id="IPR002130">
    <property type="entry name" value="Cyclophilin-type_PPIase_dom"/>
</dbReference>
<comment type="catalytic activity">
    <reaction evidence="5">
        <text>[protein]-peptidylproline (omega=180) = [protein]-peptidylproline (omega=0)</text>
        <dbReference type="Rhea" id="RHEA:16237"/>
        <dbReference type="Rhea" id="RHEA-COMP:10747"/>
        <dbReference type="Rhea" id="RHEA-COMP:10748"/>
        <dbReference type="ChEBI" id="CHEBI:83833"/>
        <dbReference type="ChEBI" id="CHEBI:83834"/>
        <dbReference type="EC" id="5.2.1.8"/>
    </reaction>
</comment>
<dbReference type="EC" id="5.2.1.8" evidence="5"/>
<dbReference type="PIRSF" id="PIRSF001467">
    <property type="entry name" value="Peptidylpro_ismrse"/>
    <property type="match status" value="1"/>
</dbReference>
<protein>
    <recommendedName>
        <fullName evidence="5">Peptidyl-prolyl cis-trans isomerase</fullName>
        <shortName evidence="5">PPIase</shortName>
        <ecNumber evidence="5">5.2.1.8</ecNumber>
    </recommendedName>
</protein>
<dbReference type="InterPro" id="IPR020892">
    <property type="entry name" value="Cyclophilin-type_PPIase_CS"/>
</dbReference>
<evidence type="ECO:0000256" key="5">
    <source>
        <dbReference type="RuleBase" id="RU363019"/>
    </source>
</evidence>
<dbReference type="SUPFAM" id="SSF50891">
    <property type="entry name" value="Cyclophilin-like"/>
    <property type="match status" value="1"/>
</dbReference>
<dbReference type="PROSITE" id="PS00170">
    <property type="entry name" value="CSA_PPIASE_1"/>
    <property type="match status" value="1"/>
</dbReference>
<reference evidence="7 8" key="1">
    <citation type="submission" date="2020-02" db="EMBL/GenBank/DDBJ databases">
        <title>Out from the shadows clarifying the taxonomy of the family Cryomorphaceae and related taxa by utilizing the GTDB taxonomic framework.</title>
        <authorList>
            <person name="Bowman J.P."/>
        </authorList>
    </citation>
    <scope>NUCLEOTIDE SEQUENCE [LARGE SCALE GENOMIC DNA]</scope>
    <source>
        <strain evidence="7 8">QSSC 1-22</strain>
    </source>
</reference>
<dbReference type="InterPro" id="IPR024936">
    <property type="entry name" value="Cyclophilin-type_PPIase"/>
</dbReference>
<dbReference type="EMBL" id="JAAGVY010000004">
    <property type="protein sequence ID" value="NEN22668.1"/>
    <property type="molecule type" value="Genomic_DNA"/>
</dbReference>
<name>A0A7K3WMB7_9FLAO</name>
<keyword evidence="3 5" id="KW-0697">Rotamase</keyword>
<keyword evidence="4 5" id="KW-0413">Isomerase</keyword>